<keyword evidence="4" id="KW-1185">Reference proteome</keyword>
<keyword evidence="1" id="KW-0812">Transmembrane</keyword>
<dbReference type="Pfam" id="PF01569">
    <property type="entry name" value="PAP2"/>
    <property type="match status" value="1"/>
</dbReference>
<feature type="transmembrane region" description="Helical" evidence="1">
    <location>
        <begin position="34"/>
        <end position="51"/>
    </location>
</feature>
<dbReference type="InterPro" id="IPR036938">
    <property type="entry name" value="PAP2/HPO_sf"/>
</dbReference>
<evidence type="ECO:0000313" key="3">
    <source>
        <dbReference type="EMBL" id="KAF8447955.1"/>
    </source>
</evidence>
<evidence type="ECO:0000313" key="4">
    <source>
        <dbReference type="Proteomes" id="UP001194468"/>
    </source>
</evidence>
<dbReference type="Proteomes" id="UP001194468">
    <property type="component" value="Unassembled WGS sequence"/>
</dbReference>
<proteinExistence type="predicted"/>
<dbReference type="Gene3D" id="1.20.144.10">
    <property type="entry name" value="Phosphatidic acid phosphatase type 2/haloperoxidase"/>
    <property type="match status" value="1"/>
</dbReference>
<keyword evidence="1" id="KW-0472">Membrane</keyword>
<dbReference type="AlphaFoldDB" id="A0AAD4GJS6"/>
<name>A0AAD4GJS6_BOLED</name>
<accession>A0AAD4GJS6</accession>
<reference evidence="3" key="2">
    <citation type="journal article" date="2020" name="Nat. Commun.">
        <title>Large-scale genome sequencing of mycorrhizal fungi provides insights into the early evolution of symbiotic traits.</title>
        <authorList>
            <person name="Miyauchi S."/>
            <person name="Kiss E."/>
            <person name="Kuo A."/>
            <person name="Drula E."/>
            <person name="Kohler A."/>
            <person name="Sanchez-Garcia M."/>
            <person name="Morin E."/>
            <person name="Andreopoulos B."/>
            <person name="Barry K.W."/>
            <person name="Bonito G."/>
            <person name="Buee M."/>
            <person name="Carver A."/>
            <person name="Chen C."/>
            <person name="Cichocki N."/>
            <person name="Clum A."/>
            <person name="Culley D."/>
            <person name="Crous P.W."/>
            <person name="Fauchery L."/>
            <person name="Girlanda M."/>
            <person name="Hayes R.D."/>
            <person name="Keri Z."/>
            <person name="LaButti K."/>
            <person name="Lipzen A."/>
            <person name="Lombard V."/>
            <person name="Magnuson J."/>
            <person name="Maillard F."/>
            <person name="Murat C."/>
            <person name="Nolan M."/>
            <person name="Ohm R.A."/>
            <person name="Pangilinan J."/>
            <person name="Pereira M.F."/>
            <person name="Perotto S."/>
            <person name="Peter M."/>
            <person name="Pfister S."/>
            <person name="Riley R."/>
            <person name="Sitrit Y."/>
            <person name="Stielow J.B."/>
            <person name="Szollosi G."/>
            <person name="Zifcakova L."/>
            <person name="Stursova M."/>
            <person name="Spatafora J.W."/>
            <person name="Tedersoo L."/>
            <person name="Vaario L.M."/>
            <person name="Yamada A."/>
            <person name="Yan M."/>
            <person name="Wang P."/>
            <person name="Xu J."/>
            <person name="Bruns T."/>
            <person name="Baldrian P."/>
            <person name="Vilgalys R."/>
            <person name="Dunand C."/>
            <person name="Henrissat B."/>
            <person name="Grigoriev I.V."/>
            <person name="Hibbett D."/>
            <person name="Nagy L.G."/>
            <person name="Martin F.M."/>
        </authorList>
    </citation>
    <scope>NUCLEOTIDE SEQUENCE</scope>
    <source>
        <strain evidence="3">BED1</strain>
    </source>
</reference>
<evidence type="ECO:0000259" key="2">
    <source>
        <dbReference type="SMART" id="SM00014"/>
    </source>
</evidence>
<dbReference type="PANTHER" id="PTHR14969">
    <property type="entry name" value="SPHINGOSINE-1-PHOSPHATE PHOSPHOHYDROLASE"/>
    <property type="match status" value="1"/>
</dbReference>
<dbReference type="GO" id="GO:0042392">
    <property type="term" value="F:sphingosine-1-phosphate phosphatase activity"/>
    <property type="evidence" value="ECO:0007669"/>
    <property type="project" value="TreeGrafter"/>
</dbReference>
<dbReference type="SMART" id="SM00014">
    <property type="entry name" value="acidPPc"/>
    <property type="match status" value="1"/>
</dbReference>
<reference evidence="3" key="1">
    <citation type="submission" date="2019-10" db="EMBL/GenBank/DDBJ databases">
        <authorList>
            <consortium name="DOE Joint Genome Institute"/>
            <person name="Kuo A."/>
            <person name="Miyauchi S."/>
            <person name="Kiss E."/>
            <person name="Drula E."/>
            <person name="Kohler A."/>
            <person name="Sanchez-Garcia M."/>
            <person name="Andreopoulos B."/>
            <person name="Barry K.W."/>
            <person name="Bonito G."/>
            <person name="Buee M."/>
            <person name="Carver A."/>
            <person name="Chen C."/>
            <person name="Cichocki N."/>
            <person name="Clum A."/>
            <person name="Culley D."/>
            <person name="Crous P.W."/>
            <person name="Fauchery L."/>
            <person name="Girlanda M."/>
            <person name="Hayes R."/>
            <person name="Keri Z."/>
            <person name="LaButti K."/>
            <person name="Lipzen A."/>
            <person name="Lombard V."/>
            <person name="Magnuson J."/>
            <person name="Maillard F."/>
            <person name="Morin E."/>
            <person name="Murat C."/>
            <person name="Nolan M."/>
            <person name="Ohm R."/>
            <person name="Pangilinan J."/>
            <person name="Pereira M."/>
            <person name="Perotto S."/>
            <person name="Peter M."/>
            <person name="Riley R."/>
            <person name="Sitrit Y."/>
            <person name="Stielow B."/>
            <person name="Szollosi G."/>
            <person name="Zifcakova L."/>
            <person name="Stursova M."/>
            <person name="Spatafora J.W."/>
            <person name="Tedersoo L."/>
            <person name="Vaario L.-M."/>
            <person name="Yamada A."/>
            <person name="Yan M."/>
            <person name="Wang P."/>
            <person name="Xu J."/>
            <person name="Bruns T."/>
            <person name="Baldrian P."/>
            <person name="Vilgalys R."/>
            <person name="Henrissat B."/>
            <person name="Grigoriev I.V."/>
            <person name="Hibbett D."/>
            <person name="Nagy L.G."/>
            <person name="Martin F.M."/>
        </authorList>
    </citation>
    <scope>NUCLEOTIDE SEQUENCE</scope>
    <source>
        <strain evidence="3">BED1</strain>
    </source>
</reference>
<dbReference type="EMBL" id="WHUW01000004">
    <property type="protein sequence ID" value="KAF8447955.1"/>
    <property type="molecule type" value="Genomic_DNA"/>
</dbReference>
<dbReference type="SUPFAM" id="SSF48317">
    <property type="entry name" value="Acid phosphatase/Vanadium-dependent haloperoxidase"/>
    <property type="match status" value="1"/>
</dbReference>
<comment type="caution">
    <text evidence="3">The sequence shown here is derived from an EMBL/GenBank/DDBJ whole genome shotgun (WGS) entry which is preliminary data.</text>
</comment>
<feature type="transmembrane region" description="Helical" evidence="1">
    <location>
        <begin position="72"/>
        <end position="91"/>
    </location>
</feature>
<sequence>MPPSPPWLKFLDETSKIVTSVTALICLYTRSAGIIYFAVGGLACALSAKVVKRTIRQQRPRHGERTYGMPSTHASACTFFAVSVLLGSLYLPQHPSFHPIVVYAPFVVVPWAGMIVLSRVWLGYHTWPQVMGGVCFGICFASLWFKMWVEDTGGIGTIGREMEVLVNSLL</sequence>
<keyword evidence="1" id="KW-1133">Transmembrane helix</keyword>
<gene>
    <name evidence="3" type="ORF">L210DRAFT_3390880</name>
</gene>
<feature type="transmembrane region" description="Helical" evidence="1">
    <location>
        <begin position="130"/>
        <end position="149"/>
    </location>
</feature>
<dbReference type="InterPro" id="IPR000326">
    <property type="entry name" value="PAP2/HPO"/>
</dbReference>
<dbReference type="PANTHER" id="PTHR14969:SF13">
    <property type="entry name" value="AT30094P"/>
    <property type="match status" value="1"/>
</dbReference>
<feature type="domain" description="Phosphatidic acid phosphatase type 2/haloperoxidase" evidence="2">
    <location>
        <begin position="34"/>
        <end position="145"/>
    </location>
</feature>
<feature type="transmembrane region" description="Helical" evidence="1">
    <location>
        <begin position="97"/>
        <end position="118"/>
    </location>
</feature>
<evidence type="ECO:0000256" key="1">
    <source>
        <dbReference type="SAM" id="Phobius"/>
    </source>
</evidence>
<organism evidence="3 4">
    <name type="scientific">Boletus edulis BED1</name>
    <dbReference type="NCBI Taxonomy" id="1328754"/>
    <lineage>
        <taxon>Eukaryota</taxon>
        <taxon>Fungi</taxon>
        <taxon>Dikarya</taxon>
        <taxon>Basidiomycota</taxon>
        <taxon>Agaricomycotina</taxon>
        <taxon>Agaricomycetes</taxon>
        <taxon>Agaricomycetidae</taxon>
        <taxon>Boletales</taxon>
        <taxon>Boletineae</taxon>
        <taxon>Boletaceae</taxon>
        <taxon>Boletoideae</taxon>
        <taxon>Boletus</taxon>
    </lineage>
</organism>
<protein>
    <recommendedName>
        <fullName evidence="2">Phosphatidic acid phosphatase type 2/haloperoxidase domain-containing protein</fullName>
    </recommendedName>
</protein>